<keyword evidence="1" id="KW-0472">Membrane</keyword>
<sequence length="37" mass="4209">MIWVWLGFIAFVLLMLALDLGVFHRKAHVVTVKEAIA</sequence>
<organism evidence="2 3">
    <name type="scientific">Methylomirabilis oxygeniifera</name>
    <dbReference type="NCBI Taxonomy" id="671143"/>
    <lineage>
        <taxon>Bacteria</taxon>
        <taxon>Candidatus Methylomirabilota</taxon>
        <taxon>Candidatus Methylomirabilia</taxon>
        <taxon>Candidatus Methylomirabilales</taxon>
        <taxon>Candidatus Methylomirabilaceae</taxon>
        <taxon>Candidatus Methylomirabilis</taxon>
    </lineage>
</organism>
<dbReference type="KEGG" id="mox:DAMO_0964"/>
<dbReference type="EMBL" id="FP565575">
    <property type="protein sequence ID" value="CBE68025.1"/>
    <property type="molecule type" value="Genomic_DNA"/>
</dbReference>
<evidence type="ECO:0000313" key="3">
    <source>
        <dbReference type="Proteomes" id="UP000006898"/>
    </source>
</evidence>
<accession>D5MMS5</accession>
<dbReference type="HOGENOM" id="CLU_3341756_0_0_0"/>
<protein>
    <submittedName>
        <fullName evidence="2">Putative Integral membrane protein, TerC family</fullName>
    </submittedName>
</protein>
<evidence type="ECO:0000256" key="1">
    <source>
        <dbReference type="SAM" id="Phobius"/>
    </source>
</evidence>
<dbReference type="AlphaFoldDB" id="D5MMS5"/>
<name>D5MMS5_METO1</name>
<gene>
    <name evidence="2" type="ORF">DAMO_0964</name>
</gene>
<feature type="transmembrane region" description="Helical" evidence="1">
    <location>
        <begin position="6"/>
        <end position="23"/>
    </location>
</feature>
<keyword evidence="1" id="KW-0812">Transmembrane</keyword>
<evidence type="ECO:0000313" key="2">
    <source>
        <dbReference type="EMBL" id="CBE68025.1"/>
    </source>
</evidence>
<proteinExistence type="predicted"/>
<reference evidence="2 3" key="1">
    <citation type="journal article" date="2010" name="Nature">
        <title>Nitrite-driven anaerobic methane oxidation by oxygenic bacteria.</title>
        <authorList>
            <person name="Ettwig K.F."/>
            <person name="Butler M.K."/>
            <person name="Le Paslier D."/>
            <person name="Pelletier E."/>
            <person name="Mangenot S."/>
            <person name="Kuypers M.M.M."/>
            <person name="Schreiber F."/>
            <person name="Dutilh B.E."/>
            <person name="Zedelius J."/>
            <person name="de Beer D."/>
            <person name="Gloerich J."/>
            <person name="Wessels H.J.C.T."/>
            <person name="van Allen T."/>
            <person name="Luesken F."/>
            <person name="Wu M."/>
            <person name="van de Pas-Schoonen K.T."/>
            <person name="Op den Camp H.J.M."/>
            <person name="Janssen-Megens E.M."/>
            <person name="Francoijs K-J."/>
            <person name="Stunnenberg H."/>
            <person name="Weissenbach J."/>
            <person name="Jetten M.S.M."/>
            <person name="Strous M."/>
        </authorList>
    </citation>
    <scope>NUCLEOTIDE SEQUENCE [LARGE SCALE GENOMIC DNA]</scope>
</reference>
<keyword evidence="1" id="KW-1133">Transmembrane helix</keyword>
<dbReference type="STRING" id="671143.DAMO_0964"/>
<dbReference type="Proteomes" id="UP000006898">
    <property type="component" value="Chromosome"/>
</dbReference>